<dbReference type="EMBL" id="BMAV01012580">
    <property type="protein sequence ID" value="GFY59343.1"/>
    <property type="molecule type" value="Genomic_DNA"/>
</dbReference>
<reference evidence="2" key="1">
    <citation type="submission" date="2020-08" db="EMBL/GenBank/DDBJ databases">
        <title>Multicomponent nature underlies the extraordinary mechanical properties of spider dragline silk.</title>
        <authorList>
            <person name="Kono N."/>
            <person name="Nakamura H."/>
            <person name="Mori M."/>
            <person name="Yoshida Y."/>
            <person name="Ohtoshi R."/>
            <person name="Malay A.D."/>
            <person name="Moran D.A.P."/>
            <person name="Tomita M."/>
            <person name="Numata K."/>
            <person name="Arakawa K."/>
        </authorList>
    </citation>
    <scope>NUCLEOTIDE SEQUENCE</scope>
</reference>
<dbReference type="AlphaFoldDB" id="A0A8X7CA48"/>
<accession>A0A8X7CA48</accession>
<evidence type="ECO:0000313" key="3">
    <source>
        <dbReference type="Proteomes" id="UP000886998"/>
    </source>
</evidence>
<evidence type="ECO:0000256" key="1">
    <source>
        <dbReference type="SAM" id="SignalP"/>
    </source>
</evidence>
<evidence type="ECO:0000313" key="2">
    <source>
        <dbReference type="EMBL" id="GFY59343.1"/>
    </source>
</evidence>
<comment type="caution">
    <text evidence="2">The sequence shown here is derived from an EMBL/GenBank/DDBJ whole genome shotgun (WGS) entry which is preliminary data.</text>
</comment>
<feature type="signal peptide" evidence="1">
    <location>
        <begin position="1"/>
        <end position="26"/>
    </location>
</feature>
<dbReference type="Proteomes" id="UP000886998">
    <property type="component" value="Unassembled WGS sequence"/>
</dbReference>
<keyword evidence="3" id="KW-1185">Reference proteome</keyword>
<proteinExistence type="predicted"/>
<feature type="chain" id="PRO_5036482169" evidence="1">
    <location>
        <begin position="27"/>
        <end position="88"/>
    </location>
</feature>
<keyword evidence="1" id="KW-0732">Signal</keyword>
<protein>
    <submittedName>
        <fullName evidence="2">Uncharacterized protein</fullName>
    </submittedName>
</protein>
<name>A0A8X7CA48_9ARAC</name>
<sequence length="88" mass="10001">MNSLFKTLFKVTVVVLCTTTFSPVQAMEKSIFHPSVVYTVSILSDDQRTDQDTFVDTFVQLVYKSDILKDLFDLSETPAIEFAGYVHK</sequence>
<organism evidence="2 3">
    <name type="scientific">Trichonephila inaurata madagascariensis</name>
    <dbReference type="NCBI Taxonomy" id="2747483"/>
    <lineage>
        <taxon>Eukaryota</taxon>
        <taxon>Metazoa</taxon>
        <taxon>Ecdysozoa</taxon>
        <taxon>Arthropoda</taxon>
        <taxon>Chelicerata</taxon>
        <taxon>Arachnida</taxon>
        <taxon>Araneae</taxon>
        <taxon>Araneomorphae</taxon>
        <taxon>Entelegynae</taxon>
        <taxon>Araneoidea</taxon>
        <taxon>Nephilidae</taxon>
        <taxon>Trichonephila</taxon>
        <taxon>Trichonephila inaurata</taxon>
    </lineage>
</organism>
<gene>
    <name evidence="2" type="primary">NCL1_32900</name>
    <name evidence="2" type="ORF">TNIN_278551</name>
</gene>